<name>A0A9D6LC27_UNCEI</name>
<dbReference type="EMBL" id="JACQAY010000219">
    <property type="protein sequence ID" value="MBI3539954.1"/>
    <property type="molecule type" value="Genomic_DNA"/>
</dbReference>
<dbReference type="Proteomes" id="UP000807850">
    <property type="component" value="Unassembled WGS sequence"/>
</dbReference>
<sequence>MSAWRAITRGVPSRGSVWRYRWLIHERVIAALERARPHAHGVLLDIGCGARPFERLFRGCVTRYLGADLAASLYLGAVPPDVFARAEALPIRAATIDTVLGLSMMDHIAEPARVLDEAHRVLRSGGTLILEFPQLVPLHDPPHDYFRYTRSGVEWLASRAAFETIEIVPIGSLMARVGLDLTEALNRLNRGPTRVLTELPVRALYVFLQVLFAALDRLCFDPRQVVGHLLVARRVERTPAASGY</sequence>
<protein>
    <submittedName>
        <fullName evidence="1">Class I SAM-dependent methyltransferase</fullName>
    </submittedName>
</protein>
<proteinExistence type="predicted"/>
<comment type="caution">
    <text evidence="1">The sequence shown here is derived from an EMBL/GenBank/DDBJ whole genome shotgun (WGS) entry which is preliminary data.</text>
</comment>
<dbReference type="InterPro" id="IPR029063">
    <property type="entry name" value="SAM-dependent_MTases_sf"/>
</dbReference>
<keyword evidence="1" id="KW-0489">Methyltransferase</keyword>
<accession>A0A9D6LC27</accession>
<reference evidence="1" key="1">
    <citation type="submission" date="2020-07" db="EMBL/GenBank/DDBJ databases">
        <title>Huge and variable diversity of episymbiotic CPR bacteria and DPANN archaea in groundwater ecosystems.</title>
        <authorList>
            <person name="He C.Y."/>
            <person name="Keren R."/>
            <person name="Whittaker M."/>
            <person name="Farag I.F."/>
            <person name="Doudna J."/>
            <person name="Cate J.H.D."/>
            <person name="Banfield J.F."/>
        </authorList>
    </citation>
    <scope>NUCLEOTIDE SEQUENCE</scope>
    <source>
        <strain evidence="1">NC_groundwater_928_Pr1_S-0.2um_72_17</strain>
    </source>
</reference>
<evidence type="ECO:0000313" key="1">
    <source>
        <dbReference type="EMBL" id="MBI3539954.1"/>
    </source>
</evidence>
<dbReference type="AlphaFoldDB" id="A0A9D6LC27"/>
<keyword evidence="1" id="KW-0808">Transferase</keyword>
<dbReference type="SUPFAM" id="SSF53335">
    <property type="entry name" value="S-adenosyl-L-methionine-dependent methyltransferases"/>
    <property type="match status" value="1"/>
</dbReference>
<dbReference type="GO" id="GO:0008168">
    <property type="term" value="F:methyltransferase activity"/>
    <property type="evidence" value="ECO:0007669"/>
    <property type="project" value="UniProtKB-KW"/>
</dbReference>
<dbReference type="GO" id="GO:0032259">
    <property type="term" value="P:methylation"/>
    <property type="evidence" value="ECO:0007669"/>
    <property type="project" value="UniProtKB-KW"/>
</dbReference>
<evidence type="ECO:0000313" key="2">
    <source>
        <dbReference type="Proteomes" id="UP000807850"/>
    </source>
</evidence>
<organism evidence="1 2">
    <name type="scientific">Eiseniibacteriota bacterium</name>
    <dbReference type="NCBI Taxonomy" id="2212470"/>
    <lineage>
        <taxon>Bacteria</taxon>
        <taxon>Candidatus Eiseniibacteriota</taxon>
    </lineage>
</organism>
<dbReference type="Pfam" id="PF13489">
    <property type="entry name" value="Methyltransf_23"/>
    <property type="match status" value="1"/>
</dbReference>
<gene>
    <name evidence="1" type="ORF">HY076_06745</name>
</gene>
<dbReference type="Gene3D" id="3.40.50.150">
    <property type="entry name" value="Vaccinia Virus protein VP39"/>
    <property type="match status" value="1"/>
</dbReference>